<dbReference type="Gene3D" id="3.40.50.150">
    <property type="entry name" value="Vaccinia Virus protein VP39"/>
    <property type="match status" value="1"/>
</dbReference>
<dbReference type="GO" id="GO:0008757">
    <property type="term" value="F:S-adenosylmethionine-dependent methyltransferase activity"/>
    <property type="evidence" value="ECO:0007669"/>
    <property type="project" value="InterPro"/>
</dbReference>
<accession>A0A6J6C2Y2</accession>
<name>A0A6J6C2Y2_9ZZZZ</name>
<dbReference type="InterPro" id="IPR013216">
    <property type="entry name" value="Methyltransf_11"/>
</dbReference>
<gene>
    <name evidence="2" type="ORF">UFOPK1493_00625</name>
</gene>
<dbReference type="EMBL" id="CAEZSR010000013">
    <property type="protein sequence ID" value="CAB4545387.1"/>
    <property type="molecule type" value="Genomic_DNA"/>
</dbReference>
<dbReference type="InterPro" id="IPR029063">
    <property type="entry name" value="SAM-dependent_MTases_sf"/>
</dbReference>
<feature type="domain" description="Methyltransferase type 11" evidence="1">
    <location>
        <begin position="61"/>
        <end position="153"/>
    </location>
</feature>
<dbReference type="PANTHER" id="PTHR43591">
    <property type="entry name" value="METHYLTRANSFERASE"/>
    <property type="match status" value="1"/>
</dbReference>
<reference evidence="2" key="1">
    <citation type="submission" date="2020-05" db="EMBL/GenBank/DDBJ databases">
        <authorList>
            <person name="Chiriac C."/>
            <person name="Salcher M."/>
            <person name="Ghai R."/>
            <person name="Kavagutti S V."/>
        </authorList>
    </citation>
    <scope>NUCLEOTIDE SEQUENCE</scope>
</reference>
<evidence type="ECO:0000259" key="1">
    <source>
        <dbReference type="Pfam" id="PF08241"/>
    </source>
</evidence>
<dbReference type="AlphaFoldDB" id="A0A6J6C2Y2"/>
<dbReference type="CDD" id="cd02440">
    <property type="entry name" value="AdoMet_MTases"/>
    <property type="match status" value="1"/>
</dbReference>
<organism evidence="2">
    <name type="scientific">freshwater metagenome</name>
    <dbReference type="NCBI Taxonomy" id="449393"/>
    <lineage>
        <taxon>unclassified sequences</taxon>
        <taxon>metagenomes</taxon>
        <taxon>ecological metagenomes</taxon>
    </lineage>
</organism>
<dbReference type="SUPFAM" id="SSF53335">
    <property type="entry name" value="S-adenosyl-L-methionine-dependent methyltransferases"/>
    <property type="match status" value="1"/>
</dbReference>
<proteinExistence type="predicted"/>
<protein>
    <submittedName>
        <fullName evidence="2">Unannotated protein</fullName>
    </submittedName>
</protein>
<sequence>MRGAHLSSRWFGPSLAGVSDDLWETHAGWWIDGFTDGADPEYEEQILPLAAEELAGARRVLDIGCGDGQVSRLATRLGAEVVVGLDPTWNQIVVAHERGGGAAFLRAGAGALPFADASFDAVVACLVFEHIRDVDDAIAEVARVLTPGGRFCFFLNHPLLQTPNSGWIDDQFLDPPEQYWRIGPYLVEDETIEEVEKNVFIPFIHRPLSRYVNTLAANGLLVERMVEPAPPPGFLARAEEYEAASTIPRLLYLRTRRIDAPTH</sequence>
<evidence type="ECO:0000313" key="2">
    <source>
        <dbReference type="EMBL" id="CAB4545387.1"/>
    </source>
</evidence>
<dbReference type="Pfam" id="PF08241">
    <property type="entry name" value="Methyltransf_11"/>
    <property type="match status" value="1"/>
</dbReference>